<feature type="domain" description="Xylose isomerase-like TIM barrel" evidence="1">
    <location>
        <begin position="55"/>
        <end position="291"/>
    </location>
</feature>
<reference evidence="2 3" key="1">
    <citation type="submission" date="2019-02" db="EMBL/GenBank/DDBJ databases">
        <title>Deep-cultivation of Planctomycetes and their phenomic and genomic characterization uncovers novel biology.</title>
        <authorList>
            <person name="Wiegand S."/>
            <person name="Jogler M."/>
            <person name="Boedeker C."/>
            <person name="Pinto D."/>
            <person name="Vollmers J."/>
            <person name="Rivas-Marin E."/>
            <person name="Kohn T."/>
            <person name="Peeters S.H."/>
            <person name="Heuer A."/>
            <person name="Rast P."/>
            <person name="Oberbeckmann S."/>
            <person name="Bunk B."/>
            <person name="Jeske O."/>
            <person name="Meyerdierks A."/>
            <person name="Storesund J.E."/>
            <person name="Kallscheuer N."/>
            <person name="Luecker S."/>
            <person name="Lage O.M."/>
            <person name="Pohl T."/>
            <person name="Merkel B.J."/>
            <person name="Hornburger P."/>
            <person name="Mueller R.-W."/>
            <person name="Bruemmer F."/>
            <person name="Labrenz M."/>
            <person name="Spormann A.M."/>
            <person name="Op Den Camp H."/>
            <person name="Overmann J."/>
            <person name="Amann R."/>
            <person name="Jetten M.S.M."/>
            <person name="Mascher T."/>
            <person name="Medema M.H."/>
            <person name="Devos D.P."/>
            <person name="Kaster A.-K."/>
            <person name="Ovreas L."/>
            <person name="Rohde M."/>
            <person name="Galperin M.Y."/>
            <person name="Jogler C."/>
        </authorList>
    </citation>
    <scope>NUCLEOTIDE SEQUENCE [LARGE SCALE GENOMIC DNA]</scope>
    <source>
        <strain evidence="2 3">Poly59</strain>
    </source>
</reference>
<protein>
    <submittedName>
        <fullName evidence="2">Inosose dehydratase</fullName>
        <ecNumber evidence="2">4.2.1.44</ecNumber>
    </submittedName>
</protein>
<dbReference type="InterPro" id="IPR050312">
    <property type="entry name" value="IolE/XylAMocC-like"/>
</dbReference>
<proteinExistence type="predicted"/>
<dbReference type="PANTHER" id="PTHR12110">
    <property type="entry name" value="HYDROXYPYRUVATE ISOMERASE"/>
    <property type="match status" value="1"/>
</dbReference>
<dbReference type="Proteomes" id="UP000317977">
    <property type="component" value="Unassembled WGS sequence"/>
</dbReference>
<keyword evidence="3" id="KW-1185">Reference proteome</keyword>
<dbReference type="EC" id="4.2.1.44" evidence="2"/>
<evidence type="ECO:0000259" key="1">
    <source>
        <dbReference type="Pfam" id="PF01261"/>
    </source>
</evidence>
<dbReference type="AlphaFoldDB" id="A0A5C6F716"/>
<organism evidence="2 3">
    <name type="scientific">Rubripirellula reticaptiva</name>
    <dbReference type="NCBI Taxonomy" id="2528013"/>
    <lineage>
        <taxon>Bacteria</taxon>
        <taxon>Pseudomonadati</taxon>
        <taxon>Planctomycetota</taxon>
        <taxon>Planctomycetia</taxon>
        <taxon>Pirellulales</taxon>
        <taxon>Pirellulaceae</taxon>
        <taxon>Rubripirellula</taxon>
    </lineage>
</organism>
<evidence type="ECO:0000313" key="2">
    <source>
        <dbReference type="EMBL" id="TWU57178.1"/>
    </source>
</evidence>
<dbReference type="RefSeq" id="WP_146532116.1">
    <property type="nucleotide sequence ID" value="NZ_SJPX01000001.1"/>
</dbReference>
<evidence type="ECO:0000313" key="3">
    <source>
        <dbReference type="Proteomes" id="UP000317977"/>
    </source>
</evidence>
<keyword evidence="2" id="KW-0456">Lyase</keyword>
<accession>A0A5C6F716</accession>
<dbReference type="PANTHER" id="PTHR12110:SF41">
    <property type="entry name" value="INOSOSE DEHYDRATASE"/>
    <property type="match status" value="1"/>
</dbReference>
<dbReference type="SUPFAM" id="SSF51658">
    <property type="entry name" value="Xylose isomerase-like"/>
    <property type="match status" value="1"/>
</dbReference>
<dbReference type="OrthoDB" id="9798407at2"/>
<gene>
    <name evidence="2" type="primary">iolE_1</name>
    <name evidence="2" type="ORF">Poly59_00840</name>
</gene>
<dbReference type="InterPro" id="IPR036237">
    <property type="entry name" value="Xyl_isomerase-like_sf"/>
</dbReference>
<sequence>MKRRQFLGAVGAGATLVSAPRLLLALDKDNAYRQNIGIQLYTLRNEINEDVRATVKAVADAGYKQVEPYGFPNAAPMIEAARDFGLAINSSHFNSDSIVNNDAGDDEYFETVLEKASDVGLKHLVIPYLPDQFRTSLDDYKRVCQNCNQAAEKAKSAGIQLSYHNHAFEFEPREGGMSGYDVMIDEFSPDMKFEVDVFWVVVGGKNPVELIGKLGNRVSQLHLKDLDASVEVPNYGGIPKEAFKEIGNGVINIEAIIEAAGKAGVAHCHVEQDQSPNPLASIKQSMKSLKQM</sequence>
<dbReference type="GO" id="GO:0050114">
    <property type="term" value="F:myo-inosose-2 dehydratase activity"/>
    <property type="evidence" value="ECO:0007669"/>
    <property type="project" value="UniProtKB-EC"/>
</dbReference>
<dbReference type="Pfam" id="PF01261">
    <property type="entry name" value="AP_endonuc_2"/>
    <property type="match status" value="1"/>
</dbReference>
<dbReference type="EMBL" id="SJPX01000001">
    <property type="protein sequence ID" value="TWU57178.1"/>
    <property type="molecule type" value="Genomic_DNA"/>
</dbReference>
<comment type="caution">
    <text evidence="2">The sequence shown here is derived from an EMBL/GenBank/DDBJ whole genome shotgun (WGS) entry which is preliminary data.</text>
</comment>
<dbReference type="InterPro" id="IPR013022">
    <property type="entry name" value="Xyl_isomerase-like_TIM-brl"/>
</dbReference>
<dbReference type="Gene3D" id="3.20.20.150">
    <property type="entry name" value="Divalent-metal-dependent TIM barrel enzymes"/>
    <property type="match status" value="1"/>
</dbReference>
<name>A0A5C6F716_9BACT</name>